<dbReference type="InterPro" id="IPR005467">
    <property type="entry name" value="His_kinase_dom"/>
</dbReference>
<name>A0A5N0TA52_9GAMM</name>
<comment type="catalytic activity">
    <reaction evidence="1">
        <text>ATP + protein L-histidine = ADP + protein N-phospho-L-histidine.</text>
        <dbReference type="EC" id="2.7.13.3"/>
    </reaction>
</comment>
<dbReference type="InterPro" id="IPR004358">
    <property type="entry name" value="Sig_transdc_His_kin-like_C"/>
</dbReference>
<evidence type="ECO:0000256" key="2">
    <source>
        <dbReference type="ARBA" id="ARBA00012438"/>
    </source>
</evidence>
<dbReference type="PRINTS" id="PR00344">
    <property type="entry name" value="BCTRLSENSOR"/>
</dbReference>
<evidence type="ECO:0000256" key="3">
    <source>
        <dbReference type="ARBA" id="ARBA00022553"/>
    </source>
</evidence>
<keyword evidence="7" id="KW-0067">ATP-binding</keyword>
<dbReference type="SUPFAM" id="SSF47384">
    <property type="entry name" value="Homodimeric domain of signal transducing histidine kinase"/>
    <property type="match status" value="1"/>
</dbReference>
<dbReference type="Pfam" id="PF00512">
    <property type="entry name" value="HisKA"/>
    <property type="match status" value="1"/>
</dbReference>
<dbReference type="InterPro" id="IPR003594">
    <property type="entry name" value="HATPase_dom"/>
</dbReference>
<dbReference type="PANTHER" id="PTHR43065:SF16">
    <property type="entry name" value="SENSORY HISTIDINE KINASE_PHOSPHATASE NTRB"/>
    <property type="match status" value="1"/>
</dbReference>
<keyword evidence="5" id="KW-0547">Nucleotide-binding</keyword>
<keyword evidence="8" id="KW-0902">Two-component regulatory system</keyword>
<evidence type="ECO:0000313" key="11">
    <source>
        <dbReference type="Proteomes" id="UP000325372"/>
    </source>
</evidence>
<dbReference type="Gene3D" id="1.10.287.130">
    <property type="match status" value="1"/>
</dbReference>
<accession>A0A5N0TA52</accession>
<dbReference type="SUPFAM" id="SSF55874">
    <property type="entry name" value="ATPase domain of HSP90 chaperone/DNA topoisomerase II/histidine kinase"/>
    <property type="match status" value="1"/>
</dbReference>
<dbReference type="Pfam" id="PF02518">
    <property type="entry name" value="HATPase_c"/>
    <property type="match status" value="1"/>
</dbReference>
<evidence type="ECO:0000256" key="4">
    <source>
        <dbReference type="ARBA" id="ARBA00022679"/>
    </source>
</evidence>
<dbReference type="Proteomes" id="UP000325372">
    <property type="component" value="Unassembled WGS sequence"/>
</dbReference>
<dbReference type="InterPro" id="IPR036890">
    <property type="entry name" value="HATPase_C_sf"/>
</dbReference>
<dbReference type="EMBL" id="VYXP01000005">
    <property type="protein sequence ID" value="KAA9131334.1"/>
    <property type="molecule type" value="Genomic_DNA"/>
</dbReference>
<keyword evidence="11" id="KW-1185">Reference proteome</keyword>
<evidence type="ECO:0000256" key="6">
    <source>
        <dbReference type="ARBA" id="ARBA00022777"/>
    </source>
</evidence>
<organism evidence="10 11">
    <name type="scientific">Marinihelvus fidelis</name>
    <dbReference type="NCBI Taxonomy" id="2613842"/>
    <lineage>
        <taxon>Bacteria</taxon>
        <taxon>Pseudomonadati</taxon>
        <taxon>Pseudomonadota</taxon>
        <taxon>Gammaproteobacteria</taxon>
        <taxon>Chromatiales</taxon>
        <taxon>Wenzhouxiangellaceae</taxon>
        <taxon>Marinihelvus</taxon>
    </lineage>
</organism>
<evidence type="ECO:0000313" key="10">
    <source>
        <dbReference type="EMBL" id="KAA9131334.1"/>
    </source>
</evidence>
<sequence>MSLIEELDTAVVELDAANCILRVNGAAEQCLSANRDRLAGHPIDRIWGIPEPLYVALQDIRTDYRPRRLHECKMAGGFYDCHIGVLDAGHLLLEFHSTGWSRQQQQLQQMEVQTGLLNLLRRNLGHEIRNPLGGIRGAAQMLVAELEERELGTLAQLIIREVDRVEELIQSFWQPQMEREPLDIHRALEEALQLLETEHGFKINVVRDYDPSIPEVNGDGTAIRQLFVNLARNAAQSGATTISARTRVEHDSALFEHSGYLIRVDVEDDGDGVPERLRPLLFLPMVTGRRDGTGLGLALAQQIAADHGGLMSYDALEHGSRFTLRIPARENGHE</sequence>
<dbReference type="RefSeq" id="WP_150863984.1">
    <property type="nucleotide sequence ID" value="NZ_VYXP01000005.1"/>
</dbReference>
<dbReference type="SMART" id="SM00387">
    <property type="entry name" value="HATPase_c"/>
    <property type="match status" value="1"/>
</dbReference>
<evidence type="ECO:0000256" key="1">
    <source>
        <dbReference type="ARBA" id="ARBA00000085"/>
    </source>
</evidence>
<keyword evidence="3" id="KW-0597">Phosphoprotein</keyword>
<dbReference type="AlphaFoldDB" id="A0A5N0TA52"/>
<dbReference type="SMART" id="SM00388">
    <property type="entry name" value="HisKA"/>
    <property type="match status" value="1"/>
</dbReference>
<dbReference type="Gene3D" id="3.30.565.10">
    <property type="entry name" value="Histidine kinase-like ATPase, C-terminal domain"/>
    <property type="match status" value="1"/>
</dbReference>
<comment type="caution">
    <text evidence="10">The sequence shown here is derived from an EMBL/GenBank/DDBJ whole genome shotgun (WGS) entry which is preliminary data.</text>
</comment>
<evidence type="ECO:0000256" key="5">
    <source>
        <dbReference type="ARBA" id="ARBA00022741"/>
    </source>
</evidence>
<gene>
    <name evidence="10" type="ORF">F3N42_08405</name>
</gene>
<reference evidence="10 11" key="1">
    <citation type="submission" date="2019-09" db="EMBL/GenBank/DDBJ databases">
        <title>Wenzhouxiangella sp. Genome sequencing and assembly.</title>
        <authorList>
            <person name="Zhang R."/>
        </authorList>
    </citation>
    <scope>NUCLEOTIDE SEQUENCE [LARGE SCALE GENOMIC DNA]</scope>
    <source>
        <strain evidence="10 11">W260</strain>
    </source>
</reference>
<keyword evidence="4" id="KW-0808">Transferase</keyword>
<protein>
    <recommendedName>
        <fullName evidence="2">histidine kinase</fullName>
        <ecNumber evidence="2">2.7.13.3</ecNumber>
    </recommendedName>
</protein>
<feature type="domain" description="Histidine kinase" evidence="9">
    <location>
        <begin position="123"/>
        <end position="330"/>
    </location>
</feature>
<evidence type="ECO:0000259" key="9">
    <source>
        <dbReference type="PROSITE" id="PS50109"/>
    </source>
</evidence>
<evidence type="ECO:0000256" key="7">
    <source>
        <dbReference type="ARBA" id="ARBA00022840"/>
    </source>
</evidence>
<dbReference type="PROSITE" id="PS50109">
    <property type="entry name" value="HIS_KIN"/>
    <property type="match status" value="1"/>
</dbReference>
<dbReference type="PANTHER" id="PTHR43065">
    <property type="entry name" value="SENSOR HISTIDINE KINASE"/>
    <property type="match status" value="1"/>
</dbReference>
<keyword evidence="6" id="KW-0418">Kinase</keyword>
<evidence type="ECO:0000256" key="8">
    <source>
        <dbReference type="ARBA" id="ARBA00023012"/>
    </source>
</evidence>
<dbReference type="InterPro" id="IPR003661">
    <property type="entry name" value="HisK_dim/P_dom"/>
</dbReference>
<dbReference type="CDD" id="cd00082">
    <property type="entry name" value="HisKA"/>
    <property type="match status" value="1"/>
</dbReference>
<dbReference type="GO" id="GO:0000155">
    <property type="term" value="F:phosphorelay sensor kinase activity"/>
    <property type="evidence" value="ECO:0007669"/>
    <property type="project" value="InterPro"/>
</dbReference>
<proteinExistence type="predicted"/>
<dbReference type="InterPro" id="IPR036097">
    <property type="entry name" value="HisK_dim/P_sf"/>
</dbReference>
<dbReference type="EC" id="2.7.13.3" evidence="2"/>
<dbReference type="GO" id="GO:0005524">
    <property type="term" value="F:ATP binding"/>
    <property type="evidence" value="ECO:0007669"/>
    <property type="project" value="UniProtKB-KW"/>
</dbReference>